<gene>
    <name evidence="1" type="ordered locus">Hlac_3357</name>
</gene>
<keyword evidence="2" id="KW-1185">Reference proteome</keyword>
<reference evidence="1 2" key="1">
    <citation type="journal article" date="2016" name="Stand. Genomic Sci.">
        <title>Complete genome sequence of the Antarctic Halorubrum lacusprofundi type strain ACAM 34.</title>
        <authorList>
            <person name="Anderson I.J."/>
            <person name="DasSarma P."/>
            <person name="Lucas S."/>
            <person name="Copeland A."/>
            <person name="Lapidus A."/>
            <person name="Del Rio T.G."/>
            <person name="Tice H."/>
            <person name="Dalin E."/>
            <person name="Bruce D.C."/>
            <person name="Goodwin L."/>
            <person name="Pitluck S."/>
            <person name="Sims D."/>
            <person name="Brettin T.S."/>
            <person name="Detter J.C."/>
            <person name="Han C.S."/>
            <person name="Larimer F."/>
            <person name="Hauser L."/>
            <person name="Land M."/>
            <person name="Ivanova N."/>
            <person name="Richardson P."/>
            <person name="Cavicchioli R."/>
            <person name="DasSarma S."/>
            <person name="Woese C.R."/>
            <person name="Kyrpides N.C."/>
        </authorList>
    </citation>
    <scope>NUCLEOTIDE SEQUENCE [LARGE SCALE GENOMIC DNA]</scope>
    <source>
        <strain evidence="2">ATCC 49239 / DSM 5036 / JCM 8891 / ACAM 34</strain>
    </source>
</reference>
<proteinExistence type="predicted"/>
<dbReference type="HOGENOM" id="CLU_202925_0_0_2"/>
<evidence type="ECO:0000313" key="1">
    <source>
        <dbReference type="EMBL" id="ACM58877.1"/>
    </source>
</evidence>
<geneLocation type="plasmid" evidence="1 2">
    <name>pHLAC01</name>
</geneLocation>
<dbReference type="Proteomes" id="UP000000740">
    <property type="component" value="Plasmid pHLAC01"/>
</dbReference>
<dbReference type="eggNOG" id="arCOG07976">
    <property type="taxonomic scope" value="Archaea"/>
</dbReference>
<organism evidence="1 2">
    <name type="scientific">Halorubrum lacusprofundi (strain ATCC 49239 / DSM 5036 / JCM 8891 / ACAM 34)</name>
    <dbReference type="NCBI Taxonomy" id="416348"/>
    <lineage>
        <taxon>Archaea</taxon>
        <taxon>Methanobacteriati</taxon>
        <taxon>Methanobacteriota</taxon>
        <taxon>Stenosarchaea group</taxon>
        <taxon>Halobacteria</taxon>
        <taxon>Halobacteriales</taxon>
        <taxon>Haloferacaceae</taxon>
        <taxon>Halorubrum</taxon>
    </lineage>
</organism>
<evidence type="ECO:0000313" key="2">
    <source>
        <dbReference type="Proteomes" id="UP000000740"/>
    </source>
</evidence>
<sequence length="50" mass="5698">MSSSLLQEVKQFLKPADSDLYECRHCGKTLEKESEKCPDCGCEDIAQYKL</sequence>
<protein>
    <recommendedName>
        <fullName evidence="3">Zinc-ribbon domain-containing protein</fullName>
    </recommendedName>
</protein>
<keyword evidence="1" id="KW-0614">Plasmid</keyword>
<dbReference type="AlphaFoldDB" id="B9LWN6"/>
<evidence type="ECO:0008006" key="3">
    <source>
        <dbReference type="Google" id="ProtNLM"/>
    </source>
</evidence>
<dbReference type="KEGG" id="hla:Hlac_3357"/>
<dbReference type="EMBL" id="CP001367">
    <property type="protein sequence ID" value="ACM58877.1"/>
    <property type="molecule type" value="Genomic_DNA"/>
</dbReference>
<accession>B9LWN6</accession>
<name>B9LWN6_HALLT</name>